<dbReference type="RefSeq" id="WP_133237024.1">
    <property type="nucleotide sequence ID" value="NZ_SOZE01000060.1"/>
</dbReference>
<dbReference type="CDD" id="cd00130">
    <property type="entry name" value="PAS"/>
    <property type="match status" value="1"/>
</dbReference>
<dbReference type="Pfam" id="PF03705">
    <property type="entry name" value="CheR_N"/>
    <property type="match status" value="1"/>
</dbReference>
<dbReference type="GO" id="GO:0008757">
    <property type="term" value="F:S-adenosylmethionine-dependent methyltransferase activity"/>
    <property type="evidence" value="ECO:0007669"/>
    <property type="project" value="InterPro"/>
</dbReference>
<dbReference type="Pfam" id="PF01339">
    <property type="entry name" value="CheB_methylest"/>
    <property type="match status" value="1"/>
</dbReference>
<dbReference type="SUPFAM" id="SSF47384">
    <property type="entry name" value="Homodimeric domain of signal transducing histidine kinase"/>
    <property type="match status" value="1"/>
</dbReference>
<dbReference type="FunFam" id="3.30.565.10:FF:000006">
    <property type="entry name" value="Sensor histidine kinase WalK"/>
    <property type="match status" value="1"/>
</dbReference>
<dbReference type="Gene3D" id="3.40.50.150">
    <property type="entry name" value="Vaccinia Virus protein VP39"/>
    <property type="match status" value="1"/>
</dbReference>
<evidence type="ECO:0000259" key="11">
    <source>
        <dbReference type="PROSITE" id="PS50123"/>
    </source>
</evidence>
<proteinExistence type="predicted"/>
<dbReference type="InterPro" id="IPR000673">
    <property type="entry name" value="Sig_transdc_resp-reg_Me-estase"/>
</dbReference>
<feature type="domain" description="PAC" evidence="9">
    <location>
        <begin position="904"/>
        <end position="957"/>
    </location>
</feature>
<dbReference type="SUPFAM" id="SSF47757">
    <property type="entry name" value="Chemotaxis receptor methyltransferase CheR, N-terminal domain"/>
    <property type="match status" value="1"/>
</dbReference>
<evidence type="ECO:0000313" key="13">
    <source>
        <dbReference type="Proteomes" id="UP000297540"/>
    </source>
</evidence>
<dbReference type="Gene3D" id="3.30.565.10">
    <property type="entry name" value="Histidine kinase-like ATPase, C-terminal domain"/>
    <property type="match status" value="1"/>
</dbReference>
<feature type="domain" description="CheB-type methylesterase" evidence="10">
    <location>
        <begin position="2"/>
        <end position="190"/>
    </location>
</feature>
<dbReference type="PANTHER" id="PTHR24422">
    <property type="entry name" value="CHEMOTAXIS PROTEIN METHYLTRANSFERASE"/>
    <property type="match status" value="1"/>
</dbReference>
<dbReference type="InterPro" id="IPR000014">
    <property type="entry name" value="PAS"/>
</dbReference>
<keyword evidence="13" id="KW-1185">Reference proteome</keyword>
<dbReference type="NCBIfam" id="TIGR00229">
    <property type="entry name" value="sensory_box"/>
    <property type="match status" value="1"/>
</dbReference>
<keyword evidence="6" id="KW-0145">Chemotaxis</keyword>
<feature type="domain" description="Histidine kinase" evidence="8">
    <location>
        <begin position="961"/>
        <end position="1177"/>
    </location>
</feature>
<sequence>MLKAPHHIIAIGASAGGMEEINSFFDHTPLDGVSYVIVQHLSSDFKSRMVELLTRHSKLVVEQAQDGMTVLGNQVYLIPSDKFMTIKENKLYLTGKEHGKTPYLTINTFFSSLAADYGKNAIGVILSGLGSDGTDGIKAIKKAGGMVIARDPKSTEFGSMPSHAIATGLVDFVLEPSAMPDAIEDYVKNEGDLTIDQEDDEKQLAAIIELLKERSSLDFTDYKLPTILRRTKRRAAYGNFTTLANYLNFLKVTPPEIDALTKEFLISVTSFFRDKEAYEFLKAKVLPYIIDMLPYGEELKIWVAGCATGEEAYSLAILIAECMPRVMADTVVKIFATDIDNAALIHAGKGVYNSSISKNVSTERLEKYFIKEGDTYRVKPVIRKMLIFAQHDLVKNPPYCNMHLISCRNLLIYMAPVLQKKIFGMLHFGLKRHGYLFLGTSENPMPIMKNLEVVHKKWKIYKNLETNRTVTFDAFSMPDYFETKPKATQILHEDDAKHTSHTLTEAMLEGLAKRSDFLAVCIDDNNQVIKSYGDTTRYLLHKHFSSNLPELLPKPLAVAFNTVKKKVLNTNEAVVLNGIKIKQGTLFVKVSLSVSPLVLKGQGQLLLVTFSEDKSVNTSSTDTVFDEKIYLDQYVVNLEEELKELKDQLHASNEKLDASNENLQSFNEELISSNEEMQSTNEEMQSVNEELHTINSDYQLKNKELLEINDDLNNYFRSNINGQLFIDNELRLMKFSPGTVKQINLLDTDIGRPLSNISTNIRFETIIEDIDEVLANGSIITKEVETNNGKWYQVMTMPYVQQADNKNTGAIVTFNDITELKKTQQELNASNKMLGIALDSAAMGMWSIDVETREFAPSERLKEIFGFHRDEQMTYEAAITQIDSKYQTTVTDAVEANIKQGIKFDIEYPLRGFHDGKLRWVRANGDVSHNQDNKPAFFTGVIHDITEQKQDEIRKNDFIAMVSHELRNPLASLQGYIQLLTARAKKDEDSFRVDKLDKAQNQVKKMTVLINGFLNVSSFEAGKIYLNEQTFEIDSLINEIVEEVVLTTVSHNIKFSPCTSLMVKADRDKIGQVINNFLSNAIKYSPNGKNIEISCDVTEDGVKVGVKDEGMGIIQQDQKKLFDRYYRIENRDTQAIAGFGLGLYLSAEIVQRHNGKVWVESEQGKGSTFFFSLPLQEVN</sequence>
<keyword evidence="5" id="KW-0418">Kinase</keyword>
<feature type="active site" evidence="6">
    <location>
        <position position="40"/>
    </location>
</feature>
<feature type="coiled-coil region" evidence="7">
    <location>
        <begin position="628"/>
        <end position="697"/>
    </location>
</feature>
<dbReference type="CDD" id="cd00082">
    <property type="entry name" value="HisKA"/>
    <property type="match status" value="1"/>
</dbReference>
<dbReference type="InterPro" id="IPR000780">
    <property type="entry name" value="CheR_MeTrfase"/>
</dbReference>
<evidence type="ECO:0000256" key="6">
    <source>
        <dbReference type="PROSITE-ProRule" id="PRU00050"/>
    </source>
</evidence>
<dbReference type="EC" id="2.7.13.3" evidence="2"/>
<dbReference type="PRINTS" id="PR00996">
    <property type="entry name" value="CHERMTFRASE"/>
</dbReference>
<dbReference type="InterPro" id="IPR035909">
    <property type="entry name" value="CheB_C"/>
</dbReference>
<dbReference type="InterPro" id="IPR036890">
    <property type="entry name" value="HATPase_C_sf"/>
</dbReference>
<dbReference type="SMART" id="SM00138">
    <property type="entry name" value="MeTrc"/>
    <property type="match status" value="1"/>
</dbReference>
<evidence type="ECO:0000259" key="10">
    <source>
        <dbReference type="PROSITE" id="PS50122"/>
    </source>
</evidence>
<dbReference type="InterPro" id="IPR035965">
    <property type="entry name" value="PAS-like_dom_sf"/>
</dbReference>
<reference evidence="12 13" key="1">
    <citation type="journal article" date="2017" name="Int. J. Syst. Evol. Microbiol.">
        <title>Mucilaginibacterpsychrotolerans sp. nov., isolated from peatlands.</title>
        <authorList>
            <person name="Deng Y."/>
            <person name="Shen L."/>
            <person name="Xu B."/>
            <person name="Liu Y."/>
            <person name="Gu Z."/>
            <person name="Liu H."/>
            <person name="Zhou Y."/>
        </authorList>
    </citation>
    <scope>NUCLEOTIDE SEQUENCE [LARGE SCALE GENOMIC DNA]</scope>
    <source>
        <strain evidence="12 13">NH7-4</strain>
    </source>
</reference>
<keyword evidence="4" id="KW-0808">Transferase</keyword>
<dbReference type="PROSITE" id="PS50122">
    <property type="entry name" value="CHEB"/>
    <property type="match status" value="1"/>
</dbReference>
<dbReference type="Pfam" id="PF13596">
    <property type="entry name" value="PAS_10"/>
    <property type="match status" value="1"/>
</dbReference>
<name>A0A4Y8RXG2_9SPHI</name>
<dbReference type="InterPro" id="IPR022642">
    <property type="entry name" value="CheR_C"/>
</dbReference>
<dbReference type="Pfam" id="PF00512">
    <property type="entry name" value="HisKA"/>
    <property type="match status" value="1"/>
</dbReference>
<dbReference type="InterPro" id="IPR003594">
    <property type="entry name" value="HATPase_dom"/>
</dbReference>
<dbReference type="GO" id="GO:0006935">
    <property type="term" value="P:chemotaxis"/>
    <property type="evidence" value="ECO:0007669"/>
    <property type="project" value="UniProtKB-UniRule"/>
</dbReference>
<dbReference type="SUPFAM" id="SSF53335">
    <property type="entry name" value="S-adenosyl-L-methionine-dependent methyltransferases"/>
    <property type="match status" value="1"/>
</dbReference>
<dbReference type="EMBL" id="SOZE01000060">
    <property type="protein sequence ID" value="TFF30353.1"/>
    <property type="molecule type" value="Genomic_DNA"/>
</dbReference>
<feature type="active site" evidence="6">
    <location>
        <position position="14"/>
    </location>
</feature>
<dbReference type="InterPro" id="IPR003661">
    <property type="entry name" value="HisK_dim/P_dom"/>
</dbReference>
<gene>
    <name evidence="12" type="ORF">E2R66_27635</name>
</gene>
<dbReference type="InterPro" id="IPR022641">
    <property type="entry name" value="CheR_N"/>
</dbReference>
<dbReference type="InterPro" id="IPR050903">
    <property type="entry name" value="Bact_Chemotaxis_MeTrfase"/>
</dbReference>
<evidence type="ECO:0000256" key="1">
    <source>
        <dbReference type="ARBA" id="ARBA00000085"/>
    </source>
</evidence>
<comment type="catalytic activity">
    <reaction evidence="1">
        <text>ATP + protein L-histidine = ADP + protein N-phospho-L-histidine.</text>
        <dbReference type="EC" id="2.7.13.3"/>
    </reaction>
</comment>
<dbReference type="Gene3D" id="1.10.287.130">
    <property type="match status" value="1"/>
</dbReference>
<dbReference type="OrthoDB" id="9813151at2"/>
<feature type="active site" evidence="6">
    <location>
        <position position="132"/>
    </location>
</feature>
<dbReference type="InterPro" id="IPR036097">
    <property type="entry name" value="HisK_dim/P_sf"/>
</dbReference>
<evidence type="ECO:0000256" key="3">
    <source>
        <dbReference type="ARBA" id="ARBA00022553"/>
    </source>
</evidence>
<dbReference type="InterPro" id="IPR013655">
    <property type="entry name" value="PAS_fold_3"/>
</dbReference>
<dbReference type="Gene3D" id="3.30.450.20">
    <property type="entry name" value="PAS domain"/>
    <property type="match status" value="2"/>
</dbReference>
<keyword evidence="6" id="KW-0378">Hydrolase</keyword>
<dbReference type="Gene3D" id="2.10.70.100">
    <property type="match status" value="1"/>
</dbReference>
<dbReference type="GO" id="GO:0008984">
    <property type="term" value="F:protein-glutamate methylesterase activity"/>
    <property type="evidence" value="ECO:0007669"/>
    <property type="project" value="InterPro"/>
</dbReference>
<evidence type="ECO:0000313" key="12">
    <source>
        <dbReference type="EMBL" id="TFF30353.1"/>
    </source>
</evidence>
<dbReference type="Pfam" id="PF08447">
    <property type="entry name" value="PAS_3"/>
    <property type="match status" value="1"/>
</dbReference>
<comment type="caution">
    <text evidence="12">The sequence shown here is derived from an EMBL/GenBank/DDBJ whole genome shotgun (WGS) entry which is preliminary data.</text>
</comment>
<protein>
    <recommendedName>
        <fullName evidence="2">histidine kinase</fullName>
        <ecNumber evidence="2">2.7.13.3</ecNumber>
    </recommendedName>
</protein>
<evidence type="ECO:0000256" key="2">
    <source>
        <dbReference type="ARBA" id="ARBA00012438"/>
    </source>
</evidence>
<dbReference type="PROSITE" id="PS50109">
    <property type="entry name" value="HIS_KIN"/>
    <property type="match status" value="1"/>
</dbReference>
<evidence type="ECO:0000256" key="7">
    <source>
        <dbReference type="SAM" id="Coils"/>
    </source>
</evidence>
<keyword evidence="3" id="KW-0597">Phosphoprotein</keyword>
<dbReference type="SUPFAM" id="SSF52738">
    <property type="entry name" value="Methylesterase CheB, C-terminal domain"/>
    <property type="match status" value="1"/>
</dbReference>
<keyword evidence="7" id="KW-0175">Coiled coil</keyword>
<evidence type="ECO:0000256" key="4">
    <source>
        <dbReference type="ARBA" id="ARBA00022679"/>
    </source>
</evidence>
<dbReference type="SMART" id="SM00388">
    <property type="entry name" value="HisKA"/>
    <property type="match status" value="1"/>
</dbReference>
<dbReference type="InterPro" id="IPR029063">
    <property type="entry name" value="SAM-dependent_MTases_sf"/>
</dbReference>
<dbReference type="PANTHER" id="PTHR24422:SF27">
    <property type="entry name" value="PROTEIN-GLUTAMATE O-METHYLTRANSFERASE"/>
    <property type="match status" value="1"/>
</dbReference>
<dbReference type="AlphaFoldDB" id="A0A4Y8RXG2"/>
<evidence type="ECO:0000259" key="8">
    <source>
        <dbReference type="PROSITE" id="PS50109"/>
    </source>
</evidence>
<dbReference type="InterPro" id="IPR005467">
    <property type="entry name" value="His_kinase_dom"/>
</dbReference>
<dbReference type="GO" id="GO:0005737">
    <property type="term" value="C:cytoplasm"/>
    <property type="evidence" value="ECO:0007669"/>
    <property type="project" value="InterPro"/>
</dbReference>
<dbReference type="Proteomes" id="UP000297540">
    <property type="component" value="Unassembled WGS sequence"/>
</dbReference>
<dbReference type="PROSITE" id="PS50113">
    <property type="entry name" value="PAC"/>
    <property type="match status" value="1"/>
</dbReference>
<feature type="domain" description="CheR-type methyltransferase" evidence="11">
    <location>
        <begin position="201"/>
        <end position="442"/>
    </location>
</feature>
<dbReference type="GO" id="GO:0000155">
    <property type="term" value="F:phosphorelay sensor kinase activity"/>
    <property type="evidence" value="ECO:0007669"/>
    <property type="project" value="InterPro"/>
</dbReference>
<dbReference type="PROSITE" id="PS50123">
    <property type="entry name" value="CHER"/>
    <property type="match status" value="1"/>
</dbReference>
<dbReference type="SMART" id="SM00387">
    <property type="entry name" value="HATPase_c"/>
    <property type="match status" value="1"/>
</dbReference>
<evidence type="ECO:0000259" key="9">
    <source>
        <dbReference type="PROSITE" id="PS50113"/>
    </source>
</evidence>
<dbReference type="Pfam" id="PF02518">
    <property type="entry name" value="HATPase_c"/>
    <property type="match status" value="1"/>
</dbReference>
<dbReference type="SUPFAM" id="SSF55785">
    <property type="entry name" value="PYP-like sensor domain (PAS domain)"/>
    <property type="match status" value="2"/>
</dbReference>
<dbReference type="GO" id="GO:0000156">
    <property type="term" value="F:phosphorelay response regulator activity"/>
    <property type="evidence" value="ECO:0007669"/>
    <property type="project" value="InterPro"/>
</dbReference>
<accession>A0A4Y8RXG2</accession>
<organism evidence="12 13">
    <name type="scientific">Mucilaginibacter psychrotolerans</name>
    <dbReference type="NCBI Taxonomy" id="1524096"/>
    <lineage>
        <taxon>Bacteria</taxon>
        <taxon>Pseudomonadati</taxon>
        <taxon>Bacteroidota</taxon>
        <taxon>Sphingobacteriia</taxon>
        <taxon>Sphingobacteriales</taxon>
        <taxon>Sphingobacteriaceae</taxon>
        <taxon>Mucilaginibacter</taxon>
    </lineage>
</organism>
<evidence type="ECO:0000256" key="5">
    <source>
        <dbReference type="ARBA" id="ARBA00022777"/>
    </source>
</evidence>
<dbReference type="Pfam" id="PF01739">
    <property type="entry name" value="CheR"/>
    <property type="match status" value="1"/>
</dbReference>
<dbReference type="SUPFAM" id="SSF55874">
    <property type="entry name" value="ATPase domain of HSP90 chaperone/DNA topoisomerase II/histidine kinase"/>
    <property type="match status" value="1"/>
</dbReference>
<dbReference type="Gene3D" id="3.40.50.180">
    <property type="entry name" value="Methylesterase CheB, C-terminal domain"/>
    <property type="match status" value="1"/>
</dbReference>
<dbReference type="CDD" id="cd16434">
    <property type="entry name" value="CheB-CheR_fusion"/>
    <property type="match status" value="1"/>
</dbReference>
<dbReference type="InterPro" id="IPR000700">
    <property type="entry name" value="PAS-assoc_C"/>
</dbReference>